<protein>
    <recommendedName>
        <fullName evidence="3">MULE transposase domain-containing protein</fullName>
    </recommendedName>
</protein>
<dbReference type="eggNOG" id="ENOG502QVJ3">
    <property type="taxonomic scope" value="Eukaryota"/>
</dbReference>
<accession>B8MS67</accession>
<dbReference type="InParanoid" id="B8MS67"/>
<dbReference type="STRING" id="441959.B8MS67"/>
<dbReference type="HOGENOM" id="CLU_953687_0_0_1"/>
<reference evidence="2" key="1">
    <citation type="journal article" date="2015" name="Genome Announc.">
        <title>Genome sequence of the AIDS-associated pathogen Penicillium marneffei (ATCC18224) and its near taxonomic relative Talaromyces stipitatus (ATCC10500).</title>
        <authorList>
            <person name="Nierman W.C."/>
            <person name="Fedorova-Abrams N.D."/>
            <person name="Andrianopoulos A."/>
        </authorList>
    </citation>
    <scope>NUCLEOTIDE SEQUENCE [LARGE SCALE GENOMIC DNA]</scope>
    <source>
        <strain evidence="2">ATCC 10500 / CBS 375.48 / QM 6759 / NRRL 1006</strain>
    </source>
</reference>
<evidence type="ECO:0000313" key="1">
    <source>
        <dbReference type="EMBL" id="EED12125.1"/>
    </source>
</evidence>
<dbReference type="OrthoDB" id="4367135at2759"/>
<dbReference type="RefSeq" id="XP_002487779.1">
    <property type="nucleotide sequence ID" value="XM_002487734.1"/>
</dbReference>
<keyword evidence="2" id="KW-1185">Reference proteome</keyword>
<dbReference type="GeneID" id="8098784"/>
<dbReference type="PhylomeDB" id="B8MS67"/>
<sequence length="292" mass="34292">MHWSLRDPKHPKKAALSTEFIFSAAVEEYIVSVSTKRHMLERQAHSHNHYSAAGSTLASLHYEEIESKETQIKSYLDSYMTTNQILSTLYNDNRESIIKLRDIYNKKRKLRDKFLDGKTPVQALISVVPDNRFSFILDEKEESYKFILECLAKVYAQVDLLLPNYILTDKDMALMNTITTHIEKNILTRVRPILTNEVLHTIYSGNPAAVKKDITKYKTHIKSQWKDFFRSFNKIVYAKTKEEKDEAVNSFKVEYSSETWQEVMDYIDSEWLNNSITQRFLHCYLLNIKHFG</sequence>
<organism evidence="1 2">
    <name type="scientific">Talaromyces stipitatus (strain ATCC 10500 / CBS 375.48 / QM 6759 / NRRL 1006)</name>
    <name type="common">Penicillium stipitatum</name>
    <dbReference type="NCBI Taxonomy" id="441959"/>
    <lineage>
        <taxon>Eukaryota</taxon>
        <taxon>Fungi</taxon>
        <taxon>Dikarya</taxon>
        <taxon>Ascomycota</taxon>
        <taxon>Pezizomycotina</taxon>
        <taxon>Eurotiomycetes</taxon>
        <taxon>Eurotiomycetidae</taxon>
        <taxon>Eurotiales</taxon>
        <taxon>Trichocomaceae</taxon>
        <taxon>Talaromyces</taxon>
        <taxon>Talaromyces sect. Talaromyces</taxon>
    </lineage>
</organism>
<name>B8MS67_TALSN</name>
<dbReference type="EMBL" id="EQ962660">
    <property type="protein sequence ID" value="EED12125.1"/>
    <property type="molecule type" value="Genomic_DNA"/>
</dbReference>
<dbReference type="AlphaFoldDB" id="B8MS67"/>
<proteinExistence type="predicted"/>
<evidence type="ECO:0008006" key="3">
    <source>
        <dbReference type="Google" id="ProtNLM"/>
    </source>
</evidence>
<evidence type="ECO:0000313" key="2">
    <source>
        <dbReference type="Proteomes" id="UP000001745"/>
    </source>
</evidence>
<gene>
    <name evidence="1" type="ORF">TSTA_001930</name>
</gene>
<dbReference type="VEuPathDB" id="FungiDB:TSTA_001930"/>
<dbReference type="Proteomes" id="UP000001745">
    <property type="component" value="Unassembled WGS sequence"/>
</dbReference>